<keyword evidence="2" id="KW-1185">Reference proteome</keyword>
<evidence type="ECO:0000313" key="1">
    <source>
        <dbReference type="EMBL" id="MDT0327058.1"/>
    </source>
</evidence>
<reference evidence="2" key="1">
    <citation type="submission" date="2023-07" db="EMBL/GenBank/DDBJ databases">
        <title>30 novel species of actinomycetes from the DSMZ collection.</title>
        <authorList>
            <person name="Nouioui I."/>
        </authorList>
    </citation>
    <scope>NUCLEOTIDE SEQUENCE [LARGE SCALE GENOMIC DNA]</scope>
    <source>
        <strain evidence="2">DSM 44743</strain>
    </source>
</reference>
<proteinExistence type="predicted"/>
<comment type="caution">
    <text evidence="1">The sequence shown here is derived from an EMBL/GenBank/DDBJ whole genome shotgun (WGS) entry which is preliminary data.</text>
</comment>
<accession>A0ABU2M3A5</accession>
<organism evidence="1 2">
    <name type="scientific">Nocardiopsis lambiniae</name>
    <dbReference type="NCBI Taxonomy" id="3075539"/>
    <lineage>
        <taxon>Bacteria</taxon>
        <taxon>Bacillati</taxon>
        <taxon>Actinomycetota</taxon>
        <taxon>Actinomycetes</taxon>
        <taxon>Streptosporangiales</taxon>
        <taxon>Nocardiopsidaceae</taxon>
        <taxon>Nocardiopsis</taxon>
    </lineage>
</organism>
<dbReference type="Proteomes" id="UP001183390">
    <property type="component" value="Unassembled WGS sequence"/>
</dbReference>
<evidence type="ECO:0000313" key="2">
    <source>
        <dbReference type="Proteomes" id="UP001183390"/>
    </source>
</evidence>
<name>A0ABU2M3A5_9ACTN</name>
<protein>
    <submittedName>
        <fullName evidence="1">Uncharacterized protein</fullName>
    </submittedName>
</protein>
<sequence>MDRPPQTTEVVTTAAVGPKKIRLALDVDQARQFSALLTIAGADRSLAMAILDATDLADTP</sequence>
<gene>
    <name evidence="1" type="ORF">RM479_01405</name>
</gene>
<dbReference type="RefSeq" id="WP_274812813.1">
    <property type="nucleotide sequence ID" value="NZ_JAVREP010000001.1"/>
</dbReference>
<dbReference type="EMBL" id="JAVREP010000001">
    <property type="protein sequence ID" value="MDT0327058.1"/>
    <property type="molecule type" value="Genomic_DNA"/>
</dbReference>